<dbReference type="AlphaFoldDB" id="A0A9X1PSK8"/>
<protein>
    <recommendedName>
        <fullName evidence="4">Lipocalin-like domain-containing protein</fullName>
    </recommendedName>
</protein>
<dbReference type="RefSeq" id="WP_234657291.1">
    <property type="nucleotide sequence ID" value="NZ_CP094997.1"/>
</dbReference>
<evidence type="ECO:0008006" key="4">
    <source>
        <dbReference type="Google" id="ProtNLM"/>
    </source>
</evidence>
<comment type="caution">
    <text evidence="2">The sequence shown here is derived from an EMBL/GenBank/DDBJ whole genome shotgun (WGS) entry which is preliminary data.</text>
</comment>
<proteinExistence type="predicted"/>
<reference evidence="2" key="1">
    <citation type="submission" date="2021-12" db="EMBL/GenBank/DDBJ databases">
        <title>Novel species in genus Dyadobacter.</title>
        <authorList>
            <person name="Ma C."/>
        </authorList>
    </citation>
    <scope>NUCLEOTIDE SEQUENCE</scope>
    <source>
        <strain evidence="2">LJ419</strain>
    </source>
</reference>
<feature type="chain" id="PRO_5040782356" description="Lipocalin-like domain-containing protein" evidence="1">
    <location>
        <begin position="18"/>
        <end position="127"/>
    </location>
</feature>
<keyword evidence="1" id="KW-0732">Signal</keyword>
<name>A0A9X1PSK8_9BACT</name>
<feature type="signal peptide" evidence="1">
    <location>
        <begin position="1"/>
        <end position="17"/>
    </location>
</feature>
<dbReference type="Proteomes" id="UP001139000">
    <property type="component" value="Unassembled WGS sequence"/>
</dbReference>
<evidence type="ECO:0000313" key="2">
    <source>
        <dbReference type="EMBL" id="MCF0064356.1"/>
    </source>
</evidence>
<evidence type="ECO:0000256" key="1">
    <source>
        <dbReference type="SAM" id="SignalP"/>
    </source>
</evidence>
<sequence>MVKRILIFFLVIFIASACDKDKDEPCVPPAFAKNILGTWLGSLESSPKHTDELSFLEDGTFTESGGMLFGKQNEPIMTWTAEKDSLKISGKFKNNTNAVYAFSALTNACDSIVLDVEGIDKIFLKRK</sequence>
<organism evidence="2 3">
    <name type="scientific">Dyadobacter chenwenxiniae</name>
    <dbReference type="NCBI Taxonomy" id="2906456"/>
    <lineage>
        <taxon>Bacteria</taxon>
        <taxon>Pseudomonadati</taxon>
        <taxon>Bacteroidota</taxon>
        <taxon>Cytophagia</taxon>
        <taxon>Cytophagales</taxon>
        <taxon>Spirosomataceae</taxon>
        <taxon>Dyadobacter</taxon>
    </lineage>
</organism>
<evidence type="ECO:0000313" key="3">
    <source>
        <dbReference type="Proteomes" id="UP001139000"/>
    </source>
</evidence>
<dbReference type="PROSITE" id="PS51257">
    <property type="entry name" value="PROKAR_LIPOPROTEIN"/>
    <property type="match status" value="1"/>
</dbReference>
<gene>
    <name evidence="2" type="ORF">LXM26_22760</name>
</gene>
<dbReference type="EMBL" id="JAJTTC010000007">
    <property type="protein sequence ID" value="MCF0064356.1"/>
    <property type="molecule type" value="Genomic_DNA"/>
</dbReference>
<accession>A0A9X1PSK8</accession>
<keyword evidence="3" id="KW-1185">Reference proteome</keyword>